<feature type="chain" id="PRO_5045092660" evidence="1">
    <location>
        <begin position="20"/>
        <end position="289"/>
    </location>
</feature>
<name>A0ABS1BKW8_9SPHI</name>
<dbReference type="EMBL" id="JAEHFY010000014">
    <property type="protein sequence ID" value="MBK0383427.1"/>
    <property type="molecule type" value="Genomic_DNA"/>
</dbReference>
<evidence type="ECO:0000313" key="3">
    <source>
        <dbReference type="Proteomes" id="UP000660024"/>
    </source>
</evidence>
<sequence length="289" mass="33076">MKKLFIIMLLFVFYFSGKAQDKKEEIKDGWVKKGNVSFLLNQSTFSNWQAGGENNLSGNLGLNYDFDYKKADLTWDNKLIASYGLVKTKNAAFTKKTDDRLEFNSLIGQKAGGNWYYSGILNFKTQFTKGYKYNTAAGVETRTEYTNFFSPAYLNIGPGFLWKKSDDLKVNISPAASKFIFVDKNLTLPDQAYFGVDEGKTFRYELGFYTSAYYKFGLIENVSAENILNLYANYLQDPQNIDIDYQLNLMLKINKFLTTNIAFQTIYDDNAFKGFQIRQVFGLSANVAF</sequence>
<keyword evidence="3" id="KW-1185">Reference proteome</keyword>
<dbReference type="RefSeq" id="WP_200586237.1">
    <property type="nucleotide sequence ID" value="NZ_JAEHFY010000014.1"/>
</dbReference>
<dbReference type="Pfam" id="PF11276">
    <property type="entry name" value="DUF3078"/>
    <property type="match status" value="1"/>
</dbReference>
<dbReference type="InterPro" id="IPR021428">
    <property type="entry name" value="DUF3078"/>
</dbReference>
<keyword evidence="1" id="KW-0732">Signal</keyword>
<organism evidence="2 3">
    <name type="scientific">Pedobacter segetis</name>
    <dbReference type="NCBI Taxonomy" id="2793069"/>
    <lineage>
        <taxon>Bacteria</taxon>
        <taxon>Pseudomonadati</taxon>
        <taxon>Bacteroidota</taxon>
        <taxon>Sphingobacteriia</taxon>
        <taxon>Sphingobacteriales</taxon>
        <taxon>Sphingobacteriaceae</taxon>
        <taxon>Pedobacter</taxon>
    </lineage>
</organism>
<accession>A0ABS1BKW8</accession>
<dbReference type="Proteomes" id="UP000660024">
    <property type="component" value="Unassembled WGS sequence"/>
</dbReference>
<reference evidence="2 3" key="1">
    <citation type="submission" date="2020-12" db="EMBL/GenBank/DDBJ databases">
        <title>Bacterial novel species Pedobacter sp. SD-b isolated from soil.</title>
        <authorList>
            <person name="Jung H.-Y."/>
        </authorList>
    </citation>
    <scope>NUCLEOTIDE SEQUENCE [LARGE SCALE GENOMIC DNA]</scope>
    <source>
        <strain evidence="2 3">SD-b</strain>
    </source>
</reference>
<proteinExistence type="predicted"/>
<evidence type="ECO:0000256" key="1">
    <source>
        <dbReference type="SAM" id="SignalP"/>
    </source>
</evidence>
<protein>
    <submittedName>
        <fullName evidence="2">DUF3078 domain-containing protein</fullName>
    </submittedName>
</protein>
<comment type="caution">
    <text evidence="2">The sequence shown here is derived from an EMBL/GenBank/DDBJ whole genome shotgun (WGS) entry which is preliminary data.</text>
</comment>
<evidence type="ECO:0000313" key="2">
    <source>
        <dbReference type="EMBL" id="MBK0383427.1"/>
    </source>
</evidence>
<feature type="signal peptide" evidence="1">
    <location>
        <begin position="1"/>
        <end position="19"/>
    </location>
</feature>
<gene>
    <name evidence="2" type="ORF">I5M32_10685</name>
</gene>